<dbReference type="InterPro" id="IPR052606">
    <property type="entry name" value="DnaJ_domain_protein"/>
</dbReference>
<dbReference type="PRINTS" id="PR00625">
    <property type="entry name" value="JDOMAIN"/>
</dbReference>
<feature type="compositionally biased region" description="Low complexity" evidence="6">
    <location>
        <begin position="375"/>
        <end position="386"/>
    </location>
</feature>
<organism evidence="10 11">
    <name type="scientific">Paraconiothyrium brasiliense</name>
    <dbReference type="NCBI Taxonomy" id="300254"/>
    <lineage>
        <taxon>Eukaryota</taxon>
        <taxon>Fungi</taxon>
        <taxon>Dikarya</taxon>
        <taxon>Ascomycota</taxon>
        <taxon>Pezizomycotina</taxon>
        <taxon>Dothideomycetes</taxon>
        <taxon>Pleosporomycetidae</taxon>
        <taxon>Pleosporales</taxon>
        <taxon>Massarineae</taxon>
        <taxon>Didymosphaeriaceae</taxon>
        <taxon>Paraconiothyrium</taxon>
    </lineage>
</organism>
<keyword evidence="1 7" id="KW-0812">Transmembrane</keyword>
<feature type="compositionally biased region" description="Basic and acidic residues" evidence="6">
    <location>
        <begin position="248"/>
        <end position="260"/>
    </location>
</feature>
<feature type="transmembrane region" description="Helical" evidence="7">
    <location>
        <begin position="161"/>
        <end position="182"/>
    </location>
</feature>
<evidence type="ECO:0000256" key="5">
    <source>
        <dbReference type="ARBA" id="ARBA00037847"/>
    </source>
</evidence>
<evidence type="ECO:0000256" key="4">
    <source>
        <dbReference type="ARBA" id="ARBA00023136"/>
    </source>
</evidence>
<protein>
    <recommendedName>
        <fullName evidence="9">J domain-containing protein</fullName>
    </recommendedName>
</protein>
<gene>
    <name evidence="10" type="ORF">SLS60_009512</name>
</gene>
<evidence type="ECO:0000256" key="6">
    <source>
        <dbReference type="SAM" id="MobiDB-lite"/>
    </source>
</evidence>
<evidence type="ECO:0000259" key="9">
    <source>
        <dbReference type="PROSITE" id="PS50076"/>
    </source>
</evidence>
<feature type="compositionally biased region" description="Basic and acidic residues" evidence="6">
    <location>
        <begin position="70"/>
        <end position="89"/>
    </location>
</feature>
<dbReference type="PANTHER" id="PTHR44653:SF2">
    <property type="entry name" value="DNAJ HOMOLOG SUBFAMILY C MEMBER 1"/>
    <property type="match status" value="1"/>
</dbReference>
<evidence type="ECO:0000313" key="10">
    <source>
        <dbReference type="EMBL" id="KAL1595822.1"/>
    </source>
</evidence>
<dbReference type="InterPro" id="IPR036869">
    <property type="entry name" value="J_dom_sf"/>
</dbReference>
<proteinExistence type="predicted"/>
<dbReference type="Gene3D" id="1.10.287.110">
    <property type="entry name" value="DnaJ domain"/>
    <property type="match status" value="1"/>
</dbReference>
<comment type="subcellular location">
    <subcellularLocation>
        <location evidence="5">Endomembrane system</location>
        <topology evidence="5">Single-pass membrane protein</topology>
    </subcellularLocation>
</comment>
<evidence type="ECO:0000256" key="8">
    <source>
        <dbReference type="SAM" id="SignalP"/>
    </source>
</evidence>
<feature type="region of interest" description="Disordered" evidence="6">
    <location>
        <begin position="65"/>
        <end position="100"/>
    </location>
</feature>
<dbReference type="Pfam" id="PF00226">
    <property type="entry name" value="DnaJ"/>
    <property type="match status" value="1"/>
</dbReference>
<feature type="chain" id="PRO_5045163056" description="J domain-containing protein" evidence="8">
    <location>
        <begin position="21"/>
        <end position="399"/>
    </location>
</feature>
<dbReference type="EMBL" id="JAKJXO020000015">
    <property type="protein sequence ID" value="KAL1595822.1"/>
    <property type="molecule type" value="Genomic_DNA"/>
</dbReference>
<feature type="signal peptide" evidence="8">
    <location>
        <begin position="1"/>
        <end position="20"/>
    </location>
</feature>
<keyword evidence="3 7" id="KW-1133">Transmembrane helix</keyword>
<feature type="domain" description="J" evidence="9">
    <location>
        <begin position="44"/>
        <end position="137"/>
    </location>
</feature>
<evidence type="ECO:0000256" key="7">
    <source>
        <dbReference type="SAM" id="Phobius"/>
    </source>
</evidence>
<keyword evidence="11" id="KW-1185">Reference proteome</keyword>
<name>A0ABR3QUI5_9PLEO</name>
<dbReference type="CDD" id="cd06257">
    <property type="entry name" value="DnaJ"/>
    <property type="match status" value="1"/>
</dbReference>
<evidence type="ECO:0000256" key="2">
    <source>
        <dbReference type="ARBA" id="ARBA00022729"/>
    </source>
</evidence>
<accession>A0ABR3QUI5</accession>
<sequence length="399" mass="44827">MKPSALSALVLCLFAAFAAAWTKEDHEIFRLRDEVALHHGENVTFYDLLGVKPSASQDQLTKAYRKRSREAHPDKARKNFEAKRVLDNKKKGKKVTKPASKKEVDAYMKEATAAYQRLSVVANVLKGESRERYDHFLRNGFPKWRGTGYYYSRYRPGLGSVIFGLLVVLGGGMHYFALLMGWKRRREFVERYIRHARRTAWGDDTGIQGIPGVDARATPPPVNTQQWGGDDSDDTPQEMAPMNRKQKRAMEKENRKDKKSTVAKKARNSGISTPVEAQLTSGPQGAKKRIVAENGKVLVVDSAGNVFLEEESDEGLKQEFLLDPDEEPKPTIYDTLLFKLPKFAYNQTVGRLTGNTQAIEEPLLESSDLPEEEAALANATANNLNGETRKRKAKARATR</sequence>
<dbReference type="PANTHER" id="PTHR44653">
    <property type="entry name" value="DNAJ HOMOLOG SUBFAMILY C MEMBER 1"/>
    <property type="match status" value="1"/>
</dbReference>
<keyword evidence="4 7" id="KW-0472">Membrane</keyword>
<comment type="caution">
    <text evidence="10">The sequence shown here is derived from an EMBL/GenBank/DDBJ whole genome shotgun (WGS) entry which is preliminary data.</text>
</comment>
<feature type="region of interest" description="Disordered" evidence="6">
    <location>
        <begin position="212"/>
        <end position="285"/>
    </location>
</feature>
<dbReference type="Proteomes" id="UP001521785">
    <property type="component" value="Unassembled WGS sequence"/>
</dbReference>
<evidence type="ECO:0000313" key="11">
    <source>
        <dbReference type="Proteomes" id="UP001521785"/>
    </source>
</evidence>
<reference evidence="10 11" key="1">
    <citation type="submission" date="2024-02" db="EMBL/GenBank/DDBJ databases">
        <title>De novo assembly and annotation of 12 fungi associated with fruit tree decline syndrome in Ontario, Canada.</title>
        <authorList>
            <person name="Sulman M."/>
            <person name="Ellouze W."/>
            <person name="Ilyukhin E."/>
        </authorList>
    </citation>
    <scope>NUCLEOTIDE SEQUENCE [LARGE SCALE GENOMIC DNA]</scope>
    <source>
        <strain evidence="10 11">M42-189</strain>
    </source>
</reference>
<feature type="region of interest" description="Disordered" evidence="6">
    <location>
        <begin position="362"/>
        <end position="399"/>
    </location>
</feature>
<feature type="compositionally biased region" description="Basic residues" evidence="6">
    <location>
        <begin position="389"/>
        <end position="399"/>
    </location>
</feature>
<dbReference type="PROSITE" id="PS50076">
    <property type="entry name" value="DNAJ_2"/>
    <property type="match status" value="1"/>
</dbReference>
<evidence type="ECO:0000256" key="3">
    <source>
        <dbReference type="ARBA" id="ARBA00022989"/>
    </source>
</evidence>
<dbReference type="InterPro" id="IPR001623">
    <property type="entry name" value="DnaJ_domain"/>
</dbReference>
<dbReference type="SMART" id="SM00271">
    <property type="entry name" value="DnaJ"/>
    <property type="match status" value="1"/>
</dbReference>
<keyword evidence="2 8" id="KW-0732">Signal</keyword>
<evidence type="ECO:0000256" key="1">
    <source>
        <dbReference type="ARBA" id="ARBA00022692"/>
    </source>
</evidence>
<dbReference type="SUPFAM" id="SSF46565">
    <property type="entry name" value="Chaperone J-domain"/>
    <property type="match status" value="1"/>
</dbReference>